<dbReference type="NCBIfam" id="TIGR00251">
    <property type="entry name" value="DUF167 family protein"/>
    <property type="match status" value="1"/>
</dbReference>
<comment type="caution">
    <text evidence="3">The sequence shown here is derived from an EMBL/GenBank/DDBJ whole genome shotgun (WGS) entry which is preliminary data.</text>
</comment>
<dbReference type="Pfam" id="PF02594">
    <property type="entry name" value="DUF167"/>
    <property type="match status" value="1"/>
</dbReference>
<dbReference type="SMART" id="SM01152">
    <property type="entry name" value="DUF167"/>
    <property type="match status" value="1"/>
</dbReference>
<dbReference type="PANTHER" id="PTHR13420">
    <property type="entry name" value="UPF0235 PROTEIN C15ORF40"/>
    <property type="match status" value="1"/>
</dbReference>
<keyword evidence="4" id="KW-1185">Reference proteome</keyword>
<accession>A0A2S5TJT0</accession>
<evidence type="ECO:0000256" key="2">
    <source>
        <dbReference type="HAMAP-Rule" id="MF_00634"/>
    </source>
</evidence>
<proteinExistence type="inferred from homology"/>
<protein>
    <recommendedName>
        <fullName evidence="2">UPF0235 protein C3942_05960</fullName>
    </recommendedName>
</protein>
<comment type="similarity">
    <text evidence="1 2">Belongs to the UPF0235 family.</text>
</comment>
<dbReference type="Gene3D" id="3.30.1200.10">
    <property type="entry name" value="YggU-like"/>
    <property type="match status" value="1"/>
</dbReference>
<dbReference type="AlphaFoldDB" id="A0A2S5TJT0"/>
<evidence type="ECO:0000256" key="1">
    <source>
        <dbReference type="ARBA" id="ARBA00010364"/>
    </source>
</evidence>
<reference evidence="3 4" key="1">
    <citation type="submission" date="2018-02" db="EMBL/GenBank/DDBJ databases">
        <title>Genome sequencing of Solimonas sp. HR-BB.</title>
        <authorList>
            <person name="Lee Y."/>
            <person name="Jeon C.O."/>
        </authorList>
    </citation>
    <scope>NUCLEOTIDE SEQUENCE [LARGE SCALE GENOMIC DNA]</scope>
    <source>
        <strain evidence="3 4">HR-BB</strain>
    </source>
</reference>
<evidence type="ECO:0000313" key="4">
    <source>
        <dbReference type="Proteomes" id="UP000238220"/>
    </source>
</evidence>
<gene>
    <name evidence="3" type="ORF">C3942_05960</name>
</gene>
<dbReference type="Proteomes" id="UP000238220">
    <property type="component" value="Unassembled WGS sequence"/>
</dbReference>
<name>A0A2S5TJT0_9GAMM</name>
<dbReference type="GO" id="GO:0005737">
    <property type="term" value="C:cytoplasm"/>
    <property type="evidence" value="ECO:0007669"/>
    <property type="project" value="TreeGrafter"/>
</dbReference>
<sequence length="89" mass="9636">MARLPLKVSPKASRDAVGDWMGDALKVSVTAVPERGKANQAVIELLAKVLGVPKSRIRVLRGESQPNKLLEIEGLDDAELRRRLGRPAG</sequence>
<dbReference type="RefSeq" id="WP_104229443.1">
    <property type="nucleotide sequence ID" value="NZ_PSNW01000002.1"/>
</dbReference>
<dbReference type="InterPro" id="IPR003746">
    <property type="entry name" value="DUF167"/>
</dbReference>
<dbReference type="SUPFAM" id="SSF69786">
    <property type="entry name" value="YggU-like"/>
    <property type="match status" value="1"/>
</dbReference>
<dbReference type="PANTHER" id="PTHR13420:SF7">
    <property type="entry name" value="UPF0235 PROTEIN C15ORF40"/>
    <property type="match status" value="1"/>
</dbReference>
<organism evidence="3 4">
    <name type="scientific">Solimonas fluminis</name>
    <dbReference type="NCBI Taxonomy" id="2086571"/>
    <lineage>
        <taxon>Bacteria</taxon>
        <taxon>Pseudomonadati</taxon>
        <taxon>Pseudomonadota</taxon>
        <taxon>Gammaproteobacteria</taxon>
        <taxon>Nevskiales</taxon>
        <taxon>Nevskiaceae</taxon>
        <taxon>Solimonas</taxon>
    </lineage>
</organism>
<dbReference type="HAMAP" id="MF_00634">
    <property type="entry name" value="UPF0235"/>
    <property type="match status" value="1"/>
</dbReference>
<dbReference type="InterPro" id="IPR036591">
    <property type="entry name" value="YggU-like_sf"/>
</dbReference>
<evidence type="ECO:0000313" key="3">
    <source>
        <dbReference type="EMBL" id="PPE75217.1"/>
    </source>
</evidence>
<dbReference type="EMBL" id="PSNW01000002">
    <property type="protein sequence ID" value="PPE75217.1"/>
    <property type="molecule type" value="Genomic_DNA"/>
</dbReference>
<dbReference type="OrthoDB" id="9800587at2"/>